<organism evidence="1 2">
    <name type="scientific">Trichonephila clavata</name>
    <name type="common">Joro spider</name>
    <name type="synonym">Nephila clavata</name>
    <dbReference type="NCBI Taxonomy" id="2740835"/>
    <lineage>
        <taxon>Eukaryota</taxon>
        <taxon>Metazoa</taxon>
        <taxon>Ecdysozoa</taxon>
        <taxon>Arthropoda</taxon>
        <taxon>Chelicerata</taxon>
        <taxon>Arachnida</taxon>
        <taxon>Araneae</taxon>
        <taxon>Araneomorphae</taxon>
        <taxon>Entelegynae</taxon>
        <taxon>Araneoidea</taxon>
        <taxon>Nephilidae</taxon>
        <taxon>Trichonephila</taxon>
    </lineage>
</organism>
<accession>A0A8X6HS42</accession>
<sequence length="98" mass="11601">MGYASGLLWNADQNLPQEISWRRRERKRGKNTRTLWGLLVRNKALPKEKRGKNKENDSSRTVQKIAERFFPLRSDEKKGTNLGFTIQFELFCFERGKK</sequence>
<keyword evidence="2" id="KW-1185">Reference proteome</keyword>
<reference evidence="1" key="1">
    <citation type="submission" date="2020-07" db="EMBL/GenBank/DDBJ databases">
        <title>Multicomponent nature underlies the extraordinary mechanical properties of spider dragline silk.</title>
        <authorList>
            <person name="Kono N."/>
            <person name="Nakamura H."/>
            <person name="Mori M."/>
            <person name="Yoshida Y."/>
            <person name="Ohtoshi R."/>
            <person name="Malay A.D."/>
            <person name="Moran D.A.P."/>
            <person name="Tomita M."/>
            <person name="Numata K."/>
            <person name="Arakawa K."/>
        </authorList>
    </citation>
    <scope>NUCLEOTIDE SEQUENCE</scope>
</reference>
<evidence type="ECO:0000313" key="1">
    <source>
        <dbReference type="EMBL" id="GFR29147.1"/>
    </source>
</evidence>
<dbReference type="Proteomes" id="UP000887116">
    <property type="component" value="Unassembled WGS sequence"/>
</dbReference>
<evidence type="ECO:0000313" key="2">
    <source>
        <dbReference type="Proteomes" id="UP000887116"/>
    </source>
</evidence>
<name>A0A8X6HS42_TRICU</name>
<dbReference type="EMBL" id="BMAO01039137">
    <property type="protein sequence ID" value="GFR29147.1"/>
    <property type="molecule type" value="Genomic_DNA"/>
</dbReference>
<dbReference type="AlphaFoldDB" id="A0A8X6HS42"/>
<protein>
    <submittedName>
        <fullName evidence="1">Uncharacterized protein</fullName>
    </submittedName>
</protein>
<proteinExistence type="predicted"/>
<gene>
    <name evidence="1" type="ORF">TNCT_228051</name>
</gene>
<comment type="caution">
    <text evidence="1">The sequence shown here is derived from an EMBL/GenBank/DDBJ whole genome shotgun (WGS) entry which is preliminary data.</text>
</comment>